<protein>
    <submittedName>
        <fullName evidence="1">Uncharacterized protein</fullName>
    </submittedName>
</protein>
<evidence type="ECO:0000313" key="1">
    <source>
        <dbReference type="EMBL" id="OHA59308.1"/>
    </source>
</evidence>
<name>A0A1G2QFZ4_9BACT</name>
<comment type="caution">
    <text evidence="1">The sequence shown here is derived from an EMBL/GenBank/DDBJ whole genome shotgun (WGS) entry which is preliminary data.</text>
</comment>
<sequence>MTTDALLAFIIVSLASVIAHQLLLTNTSYERNNLQSIASDTAILTAKNYGADTSNLLSLTPGNTCIKVLISEYNGASLISSTEKVNTGCPSKERGDIEAAYSSYVQNNRQYLVRVNAWKKEDTT</sequence>
<proteinExistence type="predicted"/>
<organism evidence="1 2">
    <name type="scientific">Candidatus Vogelbacteria bacterium RIFOXYD1_FULL_42_15</name>
    <dbReference type="NCBI Taxonomy" id="1802437"/>
    <lineage>
        <taxon>Bacteria</taxon>
        <taxon>Candidatus Vogeliibacteriota</taxon>
    </lineage>
</organism>
<accession>A0A1G2QFZ4</accession>
<dbReference type="AlphaFoldDB" id="A0A1G2QFZ4"/>
<evidence type="ECO:0000313" key="2">
    <source>
        <dbReference type="Proteomes" id="UP000178481"/>
    </source>
</evidence>
<gene>
    <name evidence="1" type="ORF">A2607_00515</name>
</gene>
<reference evidence="1 2" key="1">
    <citation type="journal article" date="2016" name="Nat. Commun.">
        <title>Thousands of microbial genomes shed light on interconnected biogeochemical processes in an aquifer system.</title>
        <authorList>
            <person name="Anantharaman K."/>
            <person name="Brown C.T."/>
            <person name="Hug L.A."/>
            <person name="Sharon I."/>
            <person name="Castelle C.J."/>
            <person name="Probst A.J."/>
            <person name="Thomas B.C."/>
            <person name="Singh A."/>
            <person name="Wilkins M.J."/>
            <person name="Karaoz U."/>
            <person name="Brodie E.L."/>
            <person name="Williams K.H."/>
            <person name="Hubbard S.S."/>
            <person name="Banfield J.F."/>
        </authorList>
    </citation>
    <scope>NUCLEOTIDE SEQUENCE [LARGE SCALE GENOMIC DNA]</scope>
</reference>
<dbReference type="EMBL" id="MHTI01000018">
    <property type="protein sequence ID" value="OHA59308.1"/>
    <property type="molecule type" value="Genomic_DNA"/>
</dbReference>
<dbReference type="Proteomes" id="UP000178481">
    <property type="component" value="Unassembled WGS sequence"/>
</dbReference>